<evidence type="ECO:0000259" key="4">
    <source>
        <dbReference type="Pfam" id="PF04959"/>
    </source>
</evidence>
<feature type="non-terminal residue" evidence="5">
    <location>
        <position position="1"/>
    </location>
</feature>
<protein>
    <submittedName>
        <fullName evidence="5">Arsenite-resistance protein 2</fullName>
    </submittedName>
</protein>
<keyword evidence="3" id="KW-0539">Nucleus</keyword>
<feature type="non-terminal residue" evidence="5">
    <location>
        <position position="53"/>
    </location>
</feature>
<proteinExistence type="inferred from homology"/>
<accession>R0J7K8</accession>
<evidence type="ECO:0000313" key="6">
    <source>
        <dbReference type="Proteomes" id="UP000296049"/>
    </source>
</evidence>
<dbReference type="InterPro" id="IPR007042">
    <property type="entry name" value="SERRATE/Ars2_C"/>
</dbReference>
<sequence>QGPEFVRKHIFNKHGEKIAEVRKEVLFFNNFLLDPKRPALPDGKGGPPPGPAQ</sequence>
<organism evidence="5 6">
    <name type="scientific">Anas platyrhynchos</name>
    <name type="common">Mallard</name>
    <name type="synonym">Anas boschas</name>
    <dbReference type="NCBI Taxonomy" id="8839"/>
    <lineage>
        <taxon>Eukaryota</taxon>
        <taxon>Metazoa</taxon>
        <taxon>Chordata</taxon>
        <taxon>Craniata</taxon>
        <taxon>Vertebrata</taxon>
        <taxon>Euteleostomi</taxon>
        <taxon>Archelosauria</taxon>
        <taxon>Archosauria</taxon>
        <taxon>Dinosauria</taxon>
        <taxon>Saurischia</taxon>
        <taxon>Theropoda</taxon>
        <taxon>Coelurosauria</taxon>
        <taxon>Aves</taxon>
        <taxon>Neognathae</taxon>
        <taxon>Galloanserae</taxon>
        <taxon>Anseriformes</taxon>
        <taxon>Anatidae</taxon>
        <taxon>Anatinae</taxon>
        <taxon>Anas</taxon>
    </lineage>
</organism>
<dbReference type="AlphaFoldDB" id="R0J7K8"/>
<dbReference type="EMBL" id="KB754879">
    <property type="protein sequence ID" value="EOA92901.1"/>
    <property type="molecule type" value="Genomic_DNA"/>
</dbReference>
<evidence type="ECO:0000256" key="1">
    <source>
        <dbReference type="ARBA" id="ARBA00004123"/>
    </source>
</evidence>
<dbReference type="InterPro" id="IPR039727">
    <property type="entry name" value="SE/Ars2"/>
</dbReference>
<dbReference type="PANTHER" id="PTHR13165:SF0">
    <property type="entry name" value="SERRATE RNA EFFECTOR MOLECULE HOMOLOG"/>
    <property type="match status" value="1"/>
</dbReference>
<dbReference type="GO" id="GO:0016604">
    <property type="term" value="C:nuclear body"/>
    <property type="evidence" value="ECO:0007669"/>
    <property type="project" value="TreeGrafter"/>
</dbReference>
<evidence type="ECO:0000256" key="2">
    <source>
        <dbReference type="ARBA" id="ARBA00005407"/>
    </source>
</evidence>
<evidence type="ECO:0000313" key="5">
    <source>
        <dbReference type="EMBL" id="EOA92901.1"/>
    </source>
</evidence>
<dbReference type="PANTHER" id="PTHR13165">
    <property type="entry name" value="ARSENITE-RESISTANCE PROTEIN 2"/>
    <property type="match status" value="1"/>
</dbReference>
<comment type="similarity">
    <text evidence="2">Belongs to the ARS2 family.</text>
</comment>
<evidence type="ECO:0000256" key="3">
    <source>
        <dbReference type="ARBA" id="ARBA00023242"/>
    </source>
</evidence>
<feature type="domain" description="SERRATE/Ars2 C-terminal" evidence="4">
    <location>
        <begin position="1"/>
        <end position="52"/>
    </location>
</feature>
<comment type="subcellular location">
    <subcellularLocation>
        <location evidence="1">Nucleus</location>
    </subcellularLocation>
</comment>
<dbReference type="Proteomes" id="UP000296049">
    <property type="component" value="Unassembled WGS sequence"/>
</dbReference>
<dbReference type="GO" id="GO:0031053">
    <property type="term" value="P:primary miRNA processing"/>
    <property type="evidence" value="ECO:0007669"/>
    <property type="project" value="TreeGrafter"/>
</dbReference>
<gene>
    <name evidence="5" type="ORF">Anapl_19048</name>
</gene>
<reference evidence="6" key="1">
    <citation type="journal article" date="2013" name="Nat. Genet.">
        <title>The duck genome and transcriptome provide insight into an avian influenza virus reservoir species.</title>
        <authorList>
            <person name="Huang Y."/>
            <person name="Li Y."/>
            <person name="Burt D.W."/>
            <person name="Chen H."/>
            <person name="Zhang Y."/>
            <person name="Qian W."/>
            <person name="Kim H."/>
            <person name="Gan S."/>
            <person name="Zhao Y."/>
            <person name="Li J."/>
            <person name="Yi K."/>
            <person name="Feng H."/>
            <person name="Zhu P."/>
            <person name="Li B."/>
            <person name="Liu Q."/>
            <person name="Fairley S."/>
            <person name="Magor K.E."/>
            <person name="Du Z."/>
            <person name="Hu X."/>
            <person name="Goodman L."/>
            <person name="Tafer H."/>
            <person name="Vignal A."/>
            <person name="Lee T."/>
            <person name="Kim K.W."/>
            <person name="Sheng Z."/>
            <person name="An Y."/>
            <person name="Searle S."/>
            <person name="Herrero J."/>
            <person name="Groenen M.A."/>
            <person name="Crooijmans R.P."/>
            <person name="Faraut T."/>
            <person name="Cai Q."/>
            <person name="Webster R.G."/>
            <person name="Aldridge J.R."/>
            <person name="Warren W.C."/>
            <person name="Bartschat S."/>
            <person name="Kehr S."/>
            <person name="Marz M."/>
            <person name="Stadler P.F."/>
            <person name="Smith J."/>
            <person name="Kraus R.H."/>
            <person name="Zhao Y."/>
            <person name="Ren L."/>
            <person name="Fei J."/>
            <person name="Morisson M."/>
            <person name="Kaiser P."/>
            <person name="Griffin D.K."/>
            <person name="Rao M."/>
            <person name="Pitel F."/>
            <person name="Wang J."/>
            <person name="Li N."/>
        </authorList>
    </citation>
    <scope>NUCLEOTIDE SEQUENCE [LARGE SCALE GENOMIC DNA]</scope>
</reference>
<keyword evidence="6" id="KW-1185">Reference proteome</keyword>
<name>R0J7K8_ANAPL</name>
<dbReference type="Pfam" id="PF04959">
    <property type="entry name" value="ARS2"/>
    <property type="match status" value="1"/>
</dbReference>